<comment type="caution">
    <text evidence="2">The sequence shown here is derived from an EMBL/GenBank/DDBJ whole genome shotgun (WGS) entry which is preliminary data.</text>
</comment>
<dbReference type="HOGENOM" id="CLU_035425_2_0_11"/>
<dbReference type="InterPro" id="IPR055140">
    <property type="entry name" value="Thiolase_C_2"/>
</dbReference>
<evidence type="ECO:0000259" key="1">
    <source>
        <dbReference type="Pfam" id="PF22691"/>
    </source>
</evidence>
<dbReference type="PANTHER" id="PTHR42870:SF1">
    <property type="entry name" value="NON-SPECIFIC LIPID-TRANSFER PROTEIN-LIKE 2"/>
    <property type="match status" value="1"/>
</dbReference>
<dbReference type="PIRSF" id="PIRSF000429">
    <property type="entry name" value="Ac-CoA_Ac_transf"/>
    <property type="match status" value="1"/>
</dbReference>
<keyword evidence="3" id="KW-1185">Reference proteome</keyword>
<dbReference type="EMBL" id="JLXW01000010">
    <property type="protein sequence ID" value="KBZ60645.1"/>
    <property type="molecule type" value="Genomic_DNA"/>
</dbReference>
<proteinExistence type="predicted"/>
<dbReference type="SUPFAM" id="SSF53901">
    <property type="entry name" value="Thiolase-like"/>
    <property type="match status" value="2"/>
</dbReference>
<sequence length="400" mass="42736">MSGRFAASNKVAIVGYAHSQVCRRADRTLGALAVDTSRAAIADAGLRLDQIDGFVSSSLLPSAGGQAAEDGVSTVSSSWLSQHLGAAPRYVAGFEGIGQITGSVGMAVNAVASGAADYVLLHRALHNPAGRYHANPMREARGQQQWTAPQGFFGPLAMIALPHNEYLQRFGARRESMAAVVVEARKNGARIPWSYWHDRPLTADEYLSAPMLFDPVCRYDCDIPVDGVAAFVLTSADRAKDGPHRPVYVTGYASGMPARRRLPLHWPLDDIVEGGAQTARRLWEHAGITGADVDLPQVYDGFSLFVWLWLEVLGLCPAGEAHRLVEAGGIDSDRPGAIPALSGGGALGNGRMHGIPQMLECYLQLARRAGERQRDKATIGLACHSSPHFGGAVCYSADPF</sequence>
<evidence type="ECO:0000313" key="2">
    <source>
        <dbReference type="EMBL" id="KBZ60645.1"/>
    </source>
</evidence>
<dbReference type="PANTHER" id="PTHR42870">
    <property type="entry name" value="ACETYL-COA C-ACETYLTRANSFERASE"/>
    <property type="match status" value="1"/>
</dbReference>
<evidence type="ECO:0000313" key="3">
    <source>
        <dbReference type="Proteomes" id="UP000025947"/>
    </source>
</evidence>
<dbReference type="AlphaFoldDB" id="A0A051TUZ2"/>
<dbReference type="GO" id="GO:0016747">
    <property type="term" value="F:acyltransferase activity, transferring groups other than amino-acyl groups"/>
    <property type="evidence" value="ECO:0007669"/>
    <property type="project" value="InterPro"/>
</dbReference>
<dbReference type="PATRIC" id="fig|1324261.3.peg.3631"/>
<dbReference type="Gene3D" id="3.40.47.10">
    <property type="match status" value="1"/>
</dbReference>
<dbReference type="InterPro" id="IPR016039">
    <property type="entry name" value="Thiolase-like"/>
</dbReference>
<dbReference type="RefSeq" id="WP_044486101.1">
    <property type="nucleotide sequence ID" value="NZ_KK328284.1"/>
</dbReference>
<dbReference type="CDD" id="cd00829">
    <property type="entry name" value="SCP-x_thiolase"/>
    <property type="match status" value="1"/>
</dbReference>
<gene>
    <name evidence="2" type="ORF">K875_03592</name>
</gene>
<name>A0A051TUZ2_9MYCO</name>
<dbReference type="Proteomes" id="UP000025947">
    <property type="component" value="Unassembled WGS sequence"/>
</dbReference>
<feature type="domain" description="Thiolase C-terminal" evidence="1">
    <location>
        <begin position="274"/>
        <end position="382"/>
    </location>
</feature>
<dbReference type="InterPro" id="IPR002155">
    <property type="entry name" value="Thiolase"/>
</dbReference>
<organism evidence="2 3">
    <name type="scientific">Mycobacterium [tuberculosis] TKK-01-0051</name>
    <dbReference type="NCBI Taxonomy" id="1324261"/>
    <lineage>
        <taxon>Bacteria</taxon>
        <taxon>Bacillati</taxon>
        <taxon>Actinomycetota</taxon>
        <taxon>Actinomycetes</taxon>
        <taxon>Mycobacteriales</taxon>
        <taxon>Mycobacteriaceae</taxon>
        <taxon>Mycobacterium</taxon>
        <taxon>Mycobacterium avium complex (MAC)</taxon>
    </lineage>
</organism>
<reference evidence="2 3" key="1">
    <citation type="submission" date="2014-04" db="EMBL/GenBank/DDBJ databases">
        <title>The Genome Sequence of Mycobacterium tuberculosis TKK-01-0051.</title>
        <authorList>
            <consortium name="The Broad Institute Genomics Platform"/>
            <consortium name="The Broad Institute Genome Sequencing Center for Infectious Disease"/>
            <person name="Earl A.M."/>
            <person name="Cohen K."/>
            <person name="Pym A."/>
            <person name="Bishai W."/>
            <person name="Maharaj K."/>
            <person name="Desjardins C."/>
            <person name="Abeel T."/>
            <person name="Young S."/>
            <person name="Zeng Q."/>
            <person name="Gargeya S."/>
            <person name="Abouelleil A."/>
            <person name="Alvarado L."/>
            <person name="Chapman S.B."/>
            <person name="Gainer-Dewar J."/>
            <person name="Goldberg J."/>
            <person name="Griggs A."/>
            <person name="Gujja S."/>
            <person name="Hansen M."/>
            <person name="Howarth C."/>
            <person name="Imamovic A."/>
            <person name="Larimer J."/>
            <person name="Murphy C."/>
            <person name="Naylor J."/>
            <person name="Pearson M."/>
            <person name="Poon T.W."/>
            <person name="Priest M."/>
            <person name="Roberts A."/>
            <person name="Saif S."/>
            <person name="Shea T."/>
            <person name="Sykes S."/>
            <person name="Wortman J."/>
            <person name="Nusbaum C."/>
            <person name="Birren B."/>
        </authorList>
    </citation>
    <scope>NUCLEOTIDE SEQUENCE [LARGE SCALE GENOMIC DNA]</scope>
    <source>
        <strain evidence="2 3">TKK-01-0051</strain>
    </source>
</reference>
<dbReference type="Pfam" id="PF22691">
    <property type="entry name" value="Thiolase_C_1"/>
    <property type="match status" value="1"/>
</dbReference>
<protein>
    <recommendedName>
        <fullName evidence="1">Thiolase C-terminal domain-containing protein</fullName>
    </recommendedName>
</protein>
<accession>A0A051TUZ2</accession>